<dbReference type="Proteomes" id="UP001602245">
    <property type="component" value="Unassembled WGS sequence"/>
</dbReference>
<dbReference type="Pfam" id="PF13343">
    <property type="entry name" value="SBP_bac_6"/>
    <property type="match status" value="1"/>
</dbReference>
<evidence type="ECO:0000313" key="4">
    <source>
        <dbReference type="Proteomes" id="UP001602245"/>
    </source>
</evidence>
<protein>
    <submittedName>
        <fullName evidence="3">ABC transporter substrate-binding protein</fullName>
    </submittedName>
</protein>
<proteinExistence type="predicted"/>
<keyword evidence="4" id="KW-1185">Reference proteome</keyword>
<evidence type="ECO:0000256" key="1">
    <source>
        <dbReference type="ARBA" id="ARBA00022729"/>
    </source>
</evidence>
<dbReference type="PANTHER" id="PTHR30006">
    <property type="entry name" value="THIAMINE-BINDING PERIPLASMIC PROTEIN-RELATED"/>
    <property type="match status" value="1"/>
</dbReference>
<dbReference type="PANTHER" id="PTHR30006:SF2">
    <property type="entry name" value="ABC TRANSPORTER SUBSTRATE-BINDING PROTEIN"/>
    <property type="match status" value="1"/>
</dbReference>
<reference evidence="3 4" key="1">
    <citation type="submission" date="2024-10" db="EMBL/GenBank/DDBJ databases">
        <title>The Natural Products Discovery Center: Release of the First 8490 Sequenced Strains for Exploring Actinobacteria Biosynthetic Diversity.</title>
        <authorList>
            <person name="Kalkreuter E."/>
            <person name="Kautsar S.A."/>
            <person name="Yang D."/>
            <person name="Bader C.D."/>
            <person name="Teijaro C.N."/>
            <person name="Fluegel L."/>
            <person name="Davis C.M."/>
            <person name="Simpson J.R."/>
            <person name="Lauterbach L."/>
            <person name="Steele A.D."/>
            <person name="Gui C."/>
            <person name="Meng S."/>
            <person name="Li G."/>
            <person name="Viehrig K."/>
            <person name="Ye F."/>
            <person name="Su P."/>
            <person name="Kiefer A.F."/>
            <person name="Nichols A."/>
            <person name="Cepeda A.J."/>
            <person name="Yan W."/>
            <person name="Fan B."/>
            <person name="Jiang Y."/>
            <person name="Adhikari A."/>
            <person name="Zheng C.-J."/>
            <person name="Schuster L."/>
            <person name="Cowan T.M."/>
            <person name="Smanski M.J."/>
            <person name="Chevrette M.G."/>
            <person name="De Carvalho L.P.S."/>
            <person name="Shen B."/>
        </authorList>
    </citation>
    <scope>NUCLEOTIDE SEQUENCE [LARGE SCALE GENOMIC DNA]</scope>
    <source>
        <strain evidence="3 4">NPDC000087</strain>
    </source>
</reference>
<feature type="signal peptide" evidence="2">
    <location>
        <begin position="1"/>
        <end position="39"/>
    </location>
</feature>
<dbReference type="Gene3D" id="3.40.190.10">
    <property type="entry name" value="Periplasmic binding protein-like II"/>
    <property type="match status" value="2"/>
</dbReference>
<accession>A0ABW6WS21</accession>
<dbReference type="EMBL" id="JBIAZU010000008">
    <property type="protein sequence ID" value="MFF5296092.1"/>
    <property type="molecule type" value="Genomic_DNA"/>
</dbReference>
<dbReference type="SUPFAM" id="SSF53850">
    <property type="entry name" value="Periplasmic binding protein-like II"/>
    <property type="match status" value="1"/>
</dbReference>
<organism evidence="3 4">
    <name type="scientific">Paractinoplanes globisporus</name>
    <dbReference type="NCBI Taxonomy" id="113565"/>
    <lineage>
        <taxon>Bacteria</taxon>
        <taxon>Bacillati</taxon>
        <taxon>Actinomycetota</taxon>
        <taxon>Actinomycetes</taxon>
        <taxon>Micromonosporales</taxon>
        <taxon>Micromonosporaceae</taxon>
        <taxon>Paractinoplanes</taxon>
    </lineage>
</organism>
<comment type="caution">
    <text evidence="3">The sequence shown here is derived from an EMBL/GenBank/DDBJ whole genome shotgun (WGS) entry which is preliminary data.</text>
</comment>
<gene>
    <name evidence="3" type="ORF">ACFY35_42220</name>
</gene>
<keyword evidence="1 2" id="KW-0732">Signal</keyword>
<name>A0ABW6WS21_9ACTN</name>
<evidence type="ECO:0000313" key="3">
    <source>
        <dbReference type="EMBL" id="MFF5296092.1"/>
    </source>
</evidence>
<sequence length="392" mass="40855">MIHLQRAPDRCRRRRNTSAHHLGRTVALTLAAGTAVAMAACSPPEKKDDAAASGGSAATAAGAADLGGMDALVAAAKKEGQLNVIALPPDWANYGEIIKAFGDKYGIKVNSAQPDGASQDEINAANQLKGQDKAPDVFDLGGAVATANTAMFAPYKVATWSDIPDSLKETTGAWTNDYGGYMSIGYDSAKVPAPTTVADLLKPAYKGKVALNGDPTQAGSAFGGVQMASIAGGGTAEDITKGVDFFGRLKKAGNFLPVDPTGATIESGQTPVVFDWDYLNAAETKKLSTWKTFVPSGAVLGSYYVQAINKDAPHPAAARLWEEYLYSDEGQNLWLKGGARPVRAEAMQKAGTLDATAFAALPKVDGTPVIPTEAQNTAAKQYLTANWAKTIG</sequence>
<feature type="chain" id="PRO_5046952693" evidence="2">
    <location>
        <begin position="40"/>
        <end position="392"/>
    </location>
</feature>
<evidence type="ECO:0000256" key="2">
    <source>
        <dbReference type="SAM" id="SignalP"/>
    </source>
</evidence>
<dbReference type="RefSeq" id="WP_084699411.1">
    <property type="nucleotide sequence ID" value="NZ_JBIAZU010000008.1"/>
</dbReference>